<gene>
    <name evidence="1" type="ORF">CEP52_016568</name>
</gene>
<evidence type="ECO:0000313" key="1">
    <source>
        <dbReference type="EMBL" id="RSL83959.1"/>
    </source>
</evidence>
<dbReference type="AlphaFoldDB" id="A0A428S282"/>
<reference evidence="1 2" key="1">
    <citation type="submission" date="2017-06" db="EMBL/GenBank/DDBJ databases">
        <title>Comparative genomic analysis of Ambrosia Fusariam Clade fungi.</title>
        <authorList>
            <person name="Stajich J.E."/>
            <person name="Carrillo J."/>
            <person name="Kijimoto T."/>
            <person name="Eskalen A."/>
            <person name="O'Donnell K."/>
            <person name="Kasson M."/>
        </authorList>
    </citation>
    <scope>NUCLEOTIDE SEQUENCE [LARGE SCALE GENOMIC DNA]</scope>
    <source>
        <strain evidence="1 2">NRRL62579</strain>
    </source>
</reference>
<keyword evidence="2" id="KW-1185">Reference proteome</keyword>
<sequence>MPSGTSWMAHDFQFDNTLKRISLTMGVILRTTPVVLAGSLKASLNLGRYLVHHVSKLFYHIPPVVLEVLAEFSLQARLGYLQDITVDLQVGVIATVQLFDKD</sequence>
<proteinExistence type="predicted"/>
<dbReference type="EMBL" id="NKCK01000361">
    <property type="protein sequence ID" value="RSL83959.1"/>
    <property type="molecule type" value="Genomic_DNA"/>
</dbReference>
<evidence type="ECO:0000313" key="2">
    <source>
        <dbReference type="Proteomes" id="UP000287144"/>
    </source>
</evidence>
<protein>
    <submittedName>
        <fullName evidence="1">Uncharacterized protein</fullName>
    </submittedName>
</protein>
<name>A0A428S282_9HYPO</name>
<dbReference type="Proteomes" id="UP000287144">
    <property type="component" value="Unassembled WGS sequence"/>
</dbReference>
<comment type="caution">
    <text evidence="1">The sequence shown here is derived from an EMBL/GenBank/DDBJ whole genome shotgun (WGS) entry which is preliminary data.</text>
</comment>
<organism evidence="1 2">
    <name type="scientific">Fusarium oligoseptatum</name>
    <dbReference type="NCBI Taxonomy" id="2604345"/>
    <lineage>
        <taxon>Eukaryota</taxon>
        <taxon>Fungi</taxon>
        <taxon>Dikarya</taxon>
        <taxon>Ascomycota</taxon>
        <taxon>Pezizomycotina</taxon>
        <taxon>Sordariomycetes</taxon>
        <taxon>Hypocreomycetidae</taxon>
        <taxon>Hypocreales</taxon>
        <taxon>Nectriaceae</taxon>
        <taxon>Fusarium</taxon>
        <taxon>Fusarium solani species complex</taxon>
    </lineage>
</organism>
<accession>A0A428S282</accession>